<dbReference type="InterPro" id="IPR005263">
    <property type="entry name" value="DapA"/>
</dbReference>
<dbReference type="RefSeq" id="WP_115216047.1">
    <property type="nucleotide sequence ID" value="NZ_QKWJ01000095.1"/>
</dbReference>
<dbReference type="SMART" id="SM01130">
    <property type="entry name" value="DHDPS"/>
    <property type="match status" value="1"/>
</dbReference>
<dbReference type="UniPathway" id="UPA00034">
    <property type="reaction ID" value="UER00017"/>
</dbReference>
<keyword evidence="6 12" id="KW-0028">Amino-acid biosynthesis</keyword>
<evidence type="ECO:0000313" key="17">
    <source>
        <dbReference type="Proteomes" id="UP000255165"/>
    </source>
</evidence>
<dbReference type="GO" id="GO:0005737">
    <property type="term" value="C:cytoplasm"/>
    <property type="evidence" value="ECO:0007669"/>
    <property type="project" value="UniProtKB-SubCell"/>
</dbReference>
<dbReference type="GO" id="GO:0009089">
    <property type="term" value="P:lysine biosynthetic process via diaminopimelate"/>
    <property type="evidence" value="ECO:0007669"/>
    <property type="project" value="UniProtKB-UniRule"/>
</dbReference>
<dbReference type="HAMAP" id="MF_00418">
    <property type="entry name" value="DapA"/>
    <property type="match status" value="1"/>
</dbReference>
<dbReference type="PRINTS" id="PR00146">
    <property type="entry name" value="DHPICSNTHASE"/>
</dbReference>
<dbReference type="InterPro" id="IPR020625">
    <property type="entry name" value="Schiff_base-form_aldolases_AS"/>
</dbReference>
<name>A0A370NIP8_9BURK</name>
<keyword evidence="7 12" id="KW-0220">Diaminopimelate biosynthesis</keyword>
<dbReference type="InterPro" id="IPR013785">
    <property type="entry name" value="Aldolase_TIM"/>
</dbReference>
<dbReference type="Gene3D" id="3.20.20.70">
    <property type="entry name" value="Aldolase class I"/>
    <property type="match status" value="1"/>
</dbReference>
<keyword evidence="10 12" id="KW-0704">Schiff base</keyword>
<dbReference type="InterPro" id="IPR002220">
    <property type="entry name" value="DapA-like"/>
</dbReference>
<comment type="function">
    <text evidence="1 12">Catalyzes the condensation of (S)-aspartate-beta-semialdehyde [(S)-ASA] and pyruvate to 4-hydroxy-tetrahydrodipicolinate (HTPA).</text>
</comment>
<keyword evidence="9 12" id="KW-0456">Lyase</keyword>
<evidence type="ECO:0000256" key="2">
    <source>
        <dbReference type="ARBA" id="ARBA00005120"/>
    </source>
</evidence>
<evidence type="ECO:0000256" key="9">
    <source>
        <dbReference type="ARBA" id="ARBA00023239"/>
    </source>
</evidence>
<proteinExistence type="inferred from homology"/>
<feature type="site" description="Part of a proton relay during catalysis" evidence="12">
    <location>
        <position position="132"/>
    </location>
</feature>
<keyword evidence="17" id="KW-1185">Reference proteome</keyword>
<sequence>MWRTDEESFSGPAVRACAGIDAVPRPSPWGIWVPMITPMRAGALDLPAAARLAERYVEAGVNGLVILGTTGEGSLLTSRERQVFTAAVLEAVHGELPVMAGVGAVDTRAVCAQVAELDAFDLAGYLVPPPYYLRPSDEGIRWHFNEVARVSDRPLMLYNVPKRTGCGMSPALIRSLLAHPRIAAMKECDSGNLAARCAGSRDHVLCGEDTAMLAHLLGGGAGAIAASSHIRPDLFVRLLHLSQTGHSGAARALFTRLEPLIALMFSEPNPAPVKAALALSGEISPETRLPLRPASSALVQRLEEAMALLPPPYKERERNLAA</sequence>
<keyword evidence="8 12" id="KW-0457">Lysine biosynthesis</keyword>
<reference evidence="17" key="1">
    <citation type="submission" date="2018-06" db="EMBL/GenBank/DDBJ databases">
        <authorList>
            <person name="Feng T."/>
            <person name="Jeon C.O."/>
        </authorList>
    </citation>
    <scope>NUCLEOTIDE SEQUENCE [LARGE SCALE GENOMIC DNA]</scope>
    <source>
        <strain evidence="17">S23</strain>
    </source>
</reference>
<feature type="binding site" evidence="12 15">
    <location>
        <position position="224"/>
    </location>
    <ligand>
        <name>pyruvate</name>
        <dbReference type="ChEBI" id="CHEBI:15361"/>
    </ligand>
</feature>
<dbReference type="EC" id="4.3.3.7" evidence="4 12"/>
<dbReference type="PANTHER" id="PTHR12128:SF66">
    <property type="entry name" value="4-HYDROXY-2-OXOGLUTARATE ALDOLASE, MITOCHONDRIAL"/>
    <property type="match status" value="1"/>
</dbReference>
<dbReference type="CDD" id="cd00950">
    <property type="entry name" value="DHDPS"/>
    <property type="match status" value="1"/>
</dbReference>
<evidence type="ECO:0000256" key="11">
    <source>
        <dbReference type="ARBA" id="ARBA00047836"/>
    </source>
</evidence>
<comment type="caution">
    <text evidence="16">The sequence shown here is derived from an EMBL/GenBank/DDBJ whole genome shotgun (WGS) entry which is preliminary data.</text>
</comment>
<gene>
    <name evidence="12" type="primary">dapA</name>
    <name evidence="16" type="ORF">DN412_36785</name>
</gene>
<dbReference type="SUPFAM" id="SSF51569">
    <property type="entry name" value="Aldolase"/>
    <property type="match status" value="1"/>
</dbReference>
<feature type="active site" description="Proton donor/acceptor" evidence="12 14">
    <location>
        <position position="158"/>
    </location>
</feature>
<evidence type="ECO:0000313" key="16">
    <source>
        <dbReference type="EMBL" id="RDK05477.1"/>
    </source>
</evidence>
<dbReference type="GO" id="GO:0008840">
    <property type="term" value="F:4-hydroxy-tetrahydrodipicolinate synthase activity"/>
    <property type="evidence" value="ECO:0007669"/>
    <property type="project" value="UniProtKB-UniRule"/>
</dbReference>
<dbReference type="InterPro" id="IPR020624">
    <property type="entry name" value="Schiff_base-form_aldolases_CS"/>
</dbReference>
<dbReference type="PROSITE" id="PS00665">
    <property type="entry name" value="DHDPS_1"/>
    <property type="match status" value="1"/>
</dbReference>
<evidence type="ECO:0000256" key="15">
    <source>
        <dbReference type="PIRSR" id="PIRSR001365-2"/>
    </source>
</evidence>
<evidence type="ECO:0000256" key="4">
    <source>
        <dbReference type="ARBA" id="ARBA00012086"/>
    </source>
</evidence>
<evidence type="ECO:0000256" key="12">
    <source>
        <dbReference type="HAMAP-Rule" id="MF_00418"/>
    </source>
</evidence>
<feature type="binding site" evidence="12 15">
    <location>
        <position position="70"/>
    </location>
    <ligand>
        <name>pyruvate</name>
        <dbReference type="ChEBI" id="CHEBI:15361"/>
    </ligand>
</feature>
<comment type="similarity">
    <text evidence="3 12 13">Belongs to the DapA family.</text>
</comment>
<evidence type="ECO:0000256" key="13">
    <source>
        <dbReference type="PIRNR" id="PIRNR001365"/>
    </source>
</evidence>
<comment type="subcellular location">
    <subcellularLocation>
        <location evidence="12">Cytoplasm</location>
    </subcellularLocation>
</comment>
<evidence type="ECO:0000256" key="5">
    <source>
        <dbReference type="ARBA" id="ARBA00022490"/>
    </source>
</evidence>
<dbReference type="PANTHER" id="PTHR12128">
    <property type="entry name" value="DIHYDRODIPICOLINATE SYNTHASE"/>
    <property type="match status" value="1"/>
</dbReference>
<feature type="site" description="Part of a proton relay during catalysis" evidence="12">
    <location>
        <position position="69"/>
    </location>
</feature>
<dbReference type="PROSITE" id="PS00666">
    <property type="entry name" value="DHDPS_2"/>
    <property type="match status" value="1"/>
</dbReference>
<evidence type="ECO:0000256" key="8">
    <source>
        <dbReference type="ARBA" id="ARBA00023154"/>
    </source>
</evidence>
<evidence type="ECO:0000256" key="10">
    <source>
        <dbReference type="ARBA" id="ARBA00023270"/>
    </source>
</evidence>
<dbReference type="Proteomes" id="UP000255165">
    <property type="component" value="Unassembled WGS sequence"/>
</dbReference>
<accession>A0A370NIP8</accession>
<comment type="caution">
    <text evidence="12">Was originally thought to be a dihydrodipicolinate synthase (DHDPS), catalyzing the condensation of (S)-aspartate-beta-semialdehyde [(S)-ASA] and pyruvate to dihydrodipicolinate (DHDP). However, it was shown in E.coli that the product of the enzymatic reaction is not dihydrodipicolinate but in fact (4S)-4-hydroxy-2,3,4,5-tetrahydro-(2S)-dipicolinic acid (HTPA), and that the consecutive dehydration reaction leading to DHDP is not spontaneous but catalyzed by DapB.</text>
</comment>
<comment type="catalytic activity">
    <reaction evidence="11 12">
        <text>L-aspartate 4-semialdehyde + pyruvate = (2S,4S)-4-hydroxy-2,3,4,5-tetrahydrodipicolinate + H2O + H(+)</text>
        <dbReference type="Rhea" id="RHEA:34171"/>
        <dbReference type="ChEBI" id="CHEBI:15361"/>
        <dbReference type="ChEBI" id="CHEBI:15377"/>
        <dbReference type="ChEBI" id="CHEBI:15378"/>
        <dbReference type="ChEBI" id="CHEBI:67139"/>
        <dbReference type="ChEBI" id="CHEBI:537519"/>
        <dbReference type="EC" id="4.3.3.7"/>
    </reaction>
</comment>
<evidence type="ECO:0000256" key="3">
    <source>
        <dbReference type="ARBA" id="ARBA00007592"/>
    </source>
</evidence>
<dbReference type="EMBL" id="QKWJ01000095">
    <property type="protein sequence ID" value="RDK05477.1"/>
    <property type="molecule type" value="Genomic_DNA"/>
</dbReference>
<comment type="pathway">
    <text evidence="2 12">Amino-acid biosynthesis; L-lysine biosynthesis via DAP pathway; (S)-tetrahydrodipicolinate from L-aspartate: step 3/4.</text>
</comment>
<evidence type="ECO:0000256" key="7">
    <source>
        <dbReference type="ARBA" id="ARBA00022915"/>
    </source>
</evidence>
<evidence type="ECO:0000256" key="14">
    <source>
        <dbReference type="PIRSR" id="PIRSR001365-1"/>
    </source>
</evidence>
<keyword evidence="5 12" id="KW-0963">Cytoplasm</keyword>
<protein>
    <recommendedName>
        <fullName evidence="4 12">4-hydroxy-tetrahydrodipicolinate synthase</fullName>
        <shortName evidence="12">HTPA synthase</shortName>
        <ecNumber evidence="4 12">4.3.3.7</ecNumber>
    </recommendedName>
</protein>
<dbReference type="AlphaFoldDB" id="A0A370NIP8"/>
<dbReference type="Pfam" id="PF00701">
    <property type="entry name" value="DHDPS"/>
    <property type="match status" value="1"/>
</dbReference>
<feature type="active site" description="Schiff-base intermediate with substrate" evidence="12 14">
    <location>
        <position position="186"/>
    </location>
</feature>
<dbReference type="PIRSF" id="PIRSF001365">
    <property type="entry name" value="DHDPS"/>
    <property type="match status" value="1"/>
</dbReference>
<comment type="subunit">
    <text evidence="12">Homotetramer; dimer of dimers.</text>
</comment>
<dbReference type="GO" id="GO:0019877">
    <property type="term" value="P:diaminopimelate biosynthetic process"/>
    <property type="evidence" value="ECO:0007669"/>
    <property type="project" value="UniProtKB-UniRule"/>
</dbReference>
<evidence type="ECO:0000256" key="1">
    <source>
        <dbReference type="ARBA" id="ARBA00003294"/>
    </source>
</evidence>
<organism evidence="16 17">
    <name type="scientific">Cupriavidus lacunae</name>
    <dbReference type="NCBI Taxonomy" id="2666307"/>
    <lineage>
        <taxon>Bacteria</taxon>
        <taxon>Pseudomonadati</taxon>
        <taxon>Pseudomonadota</taxon>
        <taxon>Betaproteobacteria</taxon>
        <taxon>Burkholderiales</taxon>
        <taxon>Burkholderiaceae</taxon>
        <taxon>Cupriavidus</taxon>
    </lineage>
</organism>
<evidence type="ECO:0000256" key="6">
    <source>
        <dbReference type="ARBA" id="ARBA00022605"/>
    </source>
</evidence>